<gene>
    <name evidence="1" type="ORF">EF807_07400</name>
</gene>
<reference evidence="1 2" key="1">
    <citation type="journal article" date="2019" name="Nat. Microbiol.">
        <title>Wide diversity of methane and short-chain alkane metabolisms in uncultured archaea.</title>
        <authorList>
            <person name="Borrel G."/>
            <person name="Adam P.S."/>
            <person name="McKay L.J."/>
            <person name="Chen L.X."/>
            <person name="Sierra-Garcia I.N."/>
            <person name="Sieber C.M."/>
            <person name="Letourneur Q."/>
            <person name="Ghozlane A."/>
            <person name="Andersen G.L."/>
            <person name="Li W.J."/>
            <person name="Hallam S.J."/>
            <person name="Muyzer G."/>
            <person name="de Oliveira V.M."/>
            <person name="Inskeep W.P."/>
            <person name="Banfield J.F."/>
            <person name="Gribaldo S."/>
        </authorList>
    </citation>
    <scope>NUCLEOTIDE SEQUENCE [LARGE SCALE GENOMIC DNA]</scope>
    <source>
        <strain evidence="1">NM1b</strain>
    </source>
</reference>
<comment type="caution">
    <text evidence="1">The sequence shown here is derived from an EMBL/GenBank/DDBJ whole genome shotgun (WGS) entry which is preliminary data.</text>
</comment>
<dbReference type="Proteomes" id="UP000320766">
    <property type="component" value="Unassembled WGS sequence"/>
</dbReference>
<evidence type="ECO:0000313" key="1">
    <source>
        <dbReference type="EMBL" id="RZN67669.1"/>
    </source>
</evidence>
<evidence type="ECO:0000313" key="2">
    <source>
        <dbReference type="Proteomes" id="UP000320766"/>
    </source>
</evidence>
<accession>A0A520KVG9</accession>
<dbReference type="AlphaFoldDB" id="A0A520KVG9"/>
<sequence>MLEKIGRYEDLLCRCTVATFSSPLSEILLKMGFKNIKEAVFKRDKRYMKNILKRCDLMICGHQDERFACEMASDLGIPLITGKVITVILPDGYGYDDLDLSRFEGLKFDTYSHLIMRYLQAFEAFKVLTGAERPTFAPLAIKINEEIEIIDLIKSQS</sequence>
<name>A0A520KVG9_9EURY</name>
<organism evidence="1 2">
    <name type="scientific">Candidatus Methanolliviera hydrocarbonicum</name>
    <dbReference type="NCBI Taxonomy" id="2491085"/>
    <lineage>
        <taxon>Archaea</taxon>
        <taxon>Methanobacteriati</taxon>
        <taxon>Methanobacteriota</taxon>
        <taxon>Candidatus Methanoliparia</taxon>
        <taxon>Candidatus Methanoliparales</taxon>
        <taxon>Candidatus Methanollivieraceae</taxon>
        <taxon>Candidatus Methanolliviera</taxon>
    </lineage>
</organism>
<dbReference type="EMBL" id="RXIL01000133">
    <property type="protein sequence ID" value="RZN67669.1"/>
    <property type="molecule type" value="Genomic_DNA"/>
</dbReference>
<protein>
    <submittedName>
        <fullName evidence="1">Uncharacterized protein</fullName>
    </submittedName>
</protein>
<proteinExistence type="predicted"/>